<evidence type="ECO:0000313" key="3">
    <source>
        <dbReference type="EMBL" id="RII41988.1"/>
    </source>
</evidence>
<proteinExistence type="predicted"/>
<name>A0A399J8Y2_9MICC</name>
<feature type="region of interest" description="Disordered" evidence="1">
    <location>
        <begin position="121"/>
        <end position="247"/>
    </location>
</feature>
<dbReference type="Proteomes" id="UP000265419">
    <property type="component" value="Unassembled WGS sequence"/>
</dbReference>
<sequence>MVEDGKAGRVTKTFTAVGVVLAIIGAIVLWQSLAALEPEEARWGWRVGTYEDRENGSGYVSFHLFVAALALAAILLGAVIAFAARLTFVWLLADATRSELKHVRLGHRLLEERVDRLEQAGRTAARDATTTVAAAAAAQARPTEEARGAVARGETRPGSVASPDGTPDGSPGGASDGSLGADRPPHDGAPDAGGVDRVGDPSHHGPPGAGATGTAGGPPHDGPPSGGPSRGGPPNEGPRTDRGTPWD</sequence>
<evidence type="ECO:0000256" key="1">
    <source>
        <dbReference type="SAM" id="MobiDB-lite"/>
    </source>
</evidence>
<protein>
    <submittedName>
        <fullName evidence="3">Uncharacterized protein</fullName>
    </submittedName>
</protein>
<evidence type="ECO:0000313" key="4">
    <source>
        <dbReference type="Proteomes" id="UP000265419"/>
    </source>
</evidence>
<feature type="transmembrane region" description="Helical" evidence="2">
    <location>
        <begin position="12"/>
        <end position="33"/>
    </location>
</feature>
<feature type="transmembrane region" description="Helical" evidence="2">
    <location>
        <begin position="62"/>
        <end position="92"/>
    </location>
</feature>
<keyword evidence="2" id="KW-1133">Transmembrane helix</keyword>
<feature type="compositionally biased region" description="Low complexity" evidence="1">
    <location>
        <begin position="121"/>
        <end position="141"/>
    </location>
</feature>
<feature type="compositionally biased region" description="Gly residues" evidence="1">
    <location>
        <begin position="207"/>
        <end position="216"/>
    </location>
</feature>
<keyword evidence="2" id="KW-0812">Transmembrane</keyword>
<keyword evidence="4" id="KW-1185">Reference proteome</keyword>
<gene>
    <name evidence="3" type="ORF">DWB68_09385</name>
</gene>
<accession>A0A399J8Y2</accession>
<keyword evidence="2" id="KW-0472">Membrane</keyword>
<reference evidence="3 4" key="1">
    <citation type="submission" date="2018-07" db="EMBL/GenBank/DDBJ databases">
        <title>Arthrobacter sp. nov., isolated from raw cow's milk with high bacterial count.</title>
        <authorList>
            <person name="Hahne J."/>
            <person name="Isele D."/>
            <person name="Lipski A."/>
        </authorList>
    </citation>
    <scope>NUCLEOTIDE SEQUENCE [LARGE SCALE GENOMIC DNA]</scope>
    <source>
        <strain evidence="3 4">JZ R-35</strain>
    </source>
</reference>
<dbReference type="AlphaFoldDB" id="A0A399J8Y2"/>
<comment type="caution">
    <text evidence="3">The sequence shown here is derived from an EMBL/GenBank/DDBJ whole genome shotgun (WGS) entry which is preliminary data.</text>
</comment>
<evidence type="ECO:0000256" key="2">
    <source>
        <dbReference type="SAM" id="Phobius"/>
    </source>
</evidence>
<dbReference type="EMBL" id="QQXK01000017">
    <property type="protein sequence ID" value="RII41988.1"/>
    <property type="molecule type" value="Genomic_DNA"/>
</dbReference>
<organism evidence="3 4">
    <name type="scientific">Galactobacter valiniphilus</name>
    <dbReference type="NCBI Taxonomy" id="2676122"/>
    <lineage>
        <taxon>Bacteria</taxon>
        <taxon>Bacillati</taxon>
        <taxon>Actinomycetota</taxon>
        <taxon>Actinomycetes</taxon>
        <taxon>Micrococcales</taxon>
        <taxon>Micrococcaceae</taxon>
        <taxon>Galactobacter</taxon>
    </lineage>
</organism>
<feature type="compositionally biased region" description="Basic and acidic residues" evidence="1">
    <location>
        <begin position="238"/>
        <end position="247"/>
    </location>
</feature>